<dbReference type="OrthoDB" id="4812806at2759"/>
<feature type="compositionally biased region" description="Polar residues" evidence="1">
    <location>
        <begin position="311"/>
        <end position="324"/>
    </location>
</feature>
<protein>
    <recommendedName>
        <fullName evidence="2">2EXR domain-containing protein</fullName>
    </recommendedName>
</protein>
<name>A0A9P7Z3J5_9HELO</name>
<dbReference type="Proteomes" id="UP000887226">
    <property type="component" value="Unassembled WGS sequence"/>
</dbReference>
<sequence>MDGFPNFEKLAPEIRDKIWGEALKLATTGRLVNLELSYSEPGGVLLFSKAELPPLFYACKDSRAVAVKLCPRLASHVKDIKGFVPFDFKIDRVHVDSDFVLKPREHEQLLSGPVRLPSAALSQDPSGYTALEYIFELDTCRQIQHFAATDEYCERRSLPFERVVSQYKFTAAETLMTIRAKGIRTEEYKAAFAMAVVPTALTTREITQNFHDGGSRTIKLLTSALPVSGHEQNKEREGRFGMLLRSKAARLKPSKEKEQGHILADCVERGSMLQSNKAELDTEGESDADIGPASAYHETSSALLNTDKSCHSPLQQTATSNTHAEGSELPSAPRGNRNLRLPTPHATMTSQEVDPPPTI</sequence>
<dbReference type="AlphaFoldDB" id="A0A9P7Z3J5"/>
<dbReference type="InterPro" id="IPR045518">
    <property type="entry name" value="2EXR"/>
</dbReference>
<evidence type="ECO:0000259" key="2">
    <source>
        <dbReference type="Pfam" id="PF20150"/>
    </source>
</evidence>
<keyword evidence="4" id="KW-1185">Reference proteome</keyword>
<evidence type="ECO:0000313" key="3">
    <source>
        <dbReference type="EMBL" id="KAG9244734.1"/>
    </source>
</evidence>
<dbReference type="EMBL" id="MU253887">
    <property type="protein sequence ID" value="KAG9244734.1"/>
    <property type="molecule type" value="Genomic_DNA"/>
</dbReference>
<feature type="region of interest" description="Disordered" evidence="1">
    <location>
        <begin position="311"/>
        <end position="359"/>
    </location>
</feature>
<accession>A0A9P7Z3J5</accession>
<evidence type="ECO:0000313" key="4">
    <source>
        <dbReference type="Proteomes" id="UP000887226"/>
    </source>
</evidence>
<gene>
    <name evidence="3" type="ORF">BJ878DRAFT_541988</name>
</gene>
<comment type="caution">
    <text evidence="3">The sequence shown here is derived from an EMBL/GenBank/DDBJ whole genome shotgun (WGS) entry which is preliminary data.</text>
</comment>
<dbReference type="Pfam" id="PF20150">
    <property type="entry name" value="2EXR"/>
    <property type="match status" value="1"/>
</dbReference>
<organism evidence="3 4">
    <name type="scientific">Calycina marina</name>
    <dbReference type="NCBI Taxonomy" id="1763456"/>
    <lineage>
        <taxon>Eukaryota</taxon>
        <taxon>Fungi</taxon>
        <taxon>Dikarya</taxon>
        <taxon>Ascomycota</taxon>
        <taxon>Pezizomycotina</taxon>
        <taxon>Leotiomycetes</taxon>
        <taxon>Helotiales</taxon>
        <taxon>Pezizellaceae</taxon>
        <taxon>Calycina</taxon>
    </lineage>
</organism>
<feature type="domain" description="2EXR" evidence="2">
    <location>
        <begin position="4"/>
        <end position="92"/>
    </location>
</feature>
<proteinExistence type="predicted"/>
<evidence type="ECO:0000256" key="1">
    <source>
        <dbReference type="SAM" id="MobiDB-lite"/>
    </source>
</evidence>
<reference evidence="3" key="1">
    <citation type="journal article" date="2021" name="IMA Fungus">
        <title>Genomic characterization of three marine fungi, including Emericellopsis atlantica sp. nov. with signatures of a generalist lifestyle and marine biomass degradation.</title>
        <authorList>
            <person name="Hagestad O.C."/>
            <person name="Hou L."/>
            <person name="Andersen J.H."/>
            <person name="Hansen E.H."/>
            <person name="Altermark B."/>
            <person name="Li C."/>
            <person name="Kuhnert E."/>
            <person name="Cox R.J."/>
            <person name="Crous P.W."/>
            <person name="Spatafora J.W."/>
            <person name="Lail K."/>
            <person name="Amirebrahimi M."/>
            <person name="Lipzen A."/>
            <person name="Pangilinan J."/>
            <person name="Andreopoulos W."/>
            <person name="Hayes R.D."/>
            <person name="Ng V."/>
            <person name="Grigoriev I.V."/>
            <person name="Jackson S.A."/>
            <person name="Sutton T.D.S."/>
            <person name="Dobson A.D.W."/>
            <person name="Rama T."/>
        </authorList>
    </citation>
    <scope>NUCLEOTIDE SEQUENCE</scope>
    <source>
        <strain evidence="3">TRa3180A</strain>
    </source>
</reference>